<protein>
    <submittedName>
        <fullName evidence="3">Uncharacterized protein</fullName>
    </submittedName>
</protein>
<keyword evidence="4" id="KW-1185">Reference proteome</keyword>
<feature type="compositionally biased region" description="Gly residues" evidence="2">
    <location>
        <begin position="853"/>
        <end position="864"/>
    </location>
</feature>
<keyword evidence="1" id="KW-0945">Host-virus interaction</keyword>
<reference evidence="3" key="1">
    <citation type="journal article" date="2020" name="bioRxiv">
        <title>Comparative genomics of Chlamydomonas.</title>
        <authorList>
            <person name="Craig R.J."/>
            <person name="Hasan A.R."/>
            <person name="Ness R.W."/>
            <person name="Keightley P.D."/>
        </authorList>
    </citation>
    <scope>NUCLEOTIDE SEQUENCE</scope>
    <source>
        <strain evidence="3">CCAP 11/70</strain>
    </source>
</reference>
<feature type="region of interest" description="Disordered" evidence="2">
    <location>
        <begin position="274"/>
        <end position="317"/>
    </location>
</feature>
<evidence type="ECO:0000256" key="2">
    <source>
        <dbReference type="SAM" id="MobiDB-lite"/>
    </source>
</evidence>
<feature type="compositionally biased region" description="Gly residues" evidence="2">
    <location>
        <begin position="307"/>
        <end position="317"/>
    </location>
</feature>
<feature type="compositionally biased region" description="Basic residues" evidence="2">
    <location>
        <begin position="426"/>
        <end position="437"/>
    </location>
</feature>
<feature type="compositionally biased region" description="Low complexity" evidence="2">
    <location>
        <begin position="988"/>
        <end position="1015"/>
    </location>
</feature>
<feature type="region of interest" description="Disordered" evidence="2">
    <location>
        <begin position="423"/>
        <end position="599"/>
    </location>
</feature>
<feature type="compositionally biased region" description="Low complexity" evidence="2">
    <location>
        <begin position="1025"/>
        <end position="1053"/>
    </location>
</feature>
<feature type="compositionally biased region" description="Low complexity" evidence="2">
    <location>
        <begin position="680"/>
        <end position="692"/>
    </location>
</feature>
<feature type="compositionally biased region" description="Low complexity" evidence="2">
    <location>
        <begin position="538"/>
        <end position="577"/>
    </location>
</feature>
<feature type="region of interest" description="Disordered" evidence="2">
    <location>
        <begin position="192"/>
        <end position="214"/>
    </location>
</feature>
<dbReference type="PANTHER" id="PTHR13037">
    <property type="entry name" value="FORMIN"/>
    <property type="match status" value="1"/>
</dbReference>
<evidence type="ECO:0000313" key="3">
    <source>
        <dbReference type="EMBL" id="KAG2499271.1"/>
    </source>
</evidence>
<evidence type="ECO:0000313" key="4">
    <source>
        <dbReference type="Proteomes" id="UP000612055"/>
    </source>
</evidence>
<dbReference type="OrthoDB" id="551469at2759"/>
<dbReference type="PANTHER" id="PTHR13037:SF24">
    <property type="entry name" value="POLYCOMB PROTEIN PCL-RELATED"/>
    <property type="match status" value="1"/>
</dbReference>
<evidence type="ECO:0000256" key="1">
    <source>
        <dbReference type="ARBA" id="ARBA00022581"/>
    </source>
</evidence>
<feature type="region of interest" description="Disordered" evidence="2">
    <location>
        <begin position="623"/>
        <end position="731"/>
    </location>
</feature>
<organism evidence="3 4">
    <name type="scientific">Edaphochlamys debaryana</name>
    <dbReference type="NCBI Taxonomy" id="47281"/>
    <lineage>
        <taxon>Eukaryota</taxon>
        <taxon>Viridiplantae</taxon>
        <taxon>Chlorophyta</taxon>
        <taxon>core chlorophytes</taxon>
        <taxon>Chlorophyceae</taxon>
        <taxon>CS clade</taxon>
        <taxon>Chlamydomonadales</taxon>
        <taxon>Chlamydomonadales incertae sedis</taxon>
        <taxon>Edaphochlamys</taxon>
    </lineage>
</organism>
<proteinExistence type="predicted"/>
<dbReference type="Proteomes" id="UP000612055">
    <property type="component" value="Unassembled WGS sequence"/>
</dbReference>
<name>A0A836C3M8_9CHLO</name>
<feature type="compositionally biased region" description="Gly residues" evidence="2">
    <location>
        <begin position="474"/>
        <end position="490"/>
    </location>
</feature>
<dbReference type="EMBL" id="JAEHOE010000007">
    <property type="protein sequence ID" value="KAG2499271.1"/>
    <property type="molecule type" value="Genomic_DNA"/>
</dbReference>
<feature type="region of interest" description="Disordered" evidence="2">
    <location>
        <begin position="847"/>
        <end position="890"/>
    </location>
</feature>
<feature type="compositionally biased region" description="Gly residues" evidence="2">
    <location>
        <begin position="451"/>
        <end position="467"/>
    </location>
</feature>
<sequence>MAPLAEDPGVSNNRILALAVRPLVVGTSEKLLNTLRLLCRGSRLAADAERRCVSICLPTEEPACSGHEDGAEHPPSPIALLALLGRLPALAHVTVCQEPAHHTHSSTDALPPPCSLWPICLSALQPAHLRSLELDGLALAPSCSGSNPVNAPAGAITPESLAALLHSAPGLNELALLRVTILTPATPPAFDPVVAPHAQHAEPGSTAGQRSTPAAQALSPGAWCPILAALPSGLVSLRLSLSAATQEAAAECCGRASRGPRLAALGGAGAADGWARRAPPDATACRWGQASPGAPSSGRPGATSSGSGMGTGGPAPSGGGCACSSAQPCPACLGVALRRLHRLTRLELSGLRAGGAVAALAAAVRPVAAAAGGGAQPQIQPPGRLGSLERLVLDLDGHVDMASMQGVVGCLPRLRHLALVEQAPLRGRRRPQRRPPHVHPPPPLPPPAAAGGPGDGVGGPGGSGDGPSGSPPGSRGGGGGDLGSPSGGASAGERQPAEASGPAGNAAENGLGLHSRGLERSPTVSLNGQAEAGLESPSRSPGQLSPVSSSPPSSTSSSSASSSSSSSFFSSFGPPSFAVLPVTPAEPPDEEQSDQDPVSYHPLGAVLWMLRRTDLRRLSFSSDRSFTTLEPPPLLLPAAPEPFLAGPLLPPASHGPGSGSDADADDGGGRWGHSAHGHTAAAAAAAAAASSSPHPSLSTPELPLGPPAEPLIPAPAPSPSLSPDPVSAAAAGPEPALASVRLSLRLSAEALEPLVACLPPSVASLTLVVGALHRPADVIAAYTAAADEAAAAAARAAAAEEAAARAEGEAAARAAAAGGEGEGGEEAEGRRVAGGGKAAAGAGAVGAASAGSQGQGAGGTGAGAGARRASQGQGPGPGQRTPPPSLDAASPAWLSVPPLSFLGGVRFTWPALTQLPRVVPRLRELRLGGGAAAACGDHVLRCWAGASGDPDSLATPMVADPSFNAMLRVPAPPPPQQLQPQQPGPGLGPADDAPPQAQPHRIGPMQAPAQAQARPYGHTHAGAFPAPHGSPLGLGPAAAAGPGAGAGQEPPEGLGLGGSEWARSLERVCLLAAGPTISACLHLRRFMGSLRRLQVVVDGRLTDVAVGGSA</sequence>
<feature type="compositionally biased region" description="Low complexity" evidence="2">
    <location>
        <begin position="636"/>
        <end position="661"/>
    </location>
</feature>
<dbReference type="AlphaFoldDB" id="A0A836C3M8"/>
<gene>
    <name evidence="3" type="ORF">HYH03_002849</name>
</gene>
<accession>A0A836C3M8</accession>
<feature type="compositionally biased region" description="Pro residues" evidence="2">
    <location>
        <begin position="703"/>
        <end position="722"/>
    </location>
</feature>
<comment type="caution">
    <text evidence="3">The sequence shown here is derived from an EMBL/GenBank/DDBJ whole genome shotgun (WGS) entry which is preliminary data.</text>
</comment>
<feature type="region of interest" description="Disordered" evidence="2">
    <location>
        <begin position="966"/>
        <end position="1058"/>
    </location>
</feature>
<feature type="compositionally biased region" description="Pro residues" evidence="2">
    <location>
        <begin position="438"/>
        <end position="448"/>
    </location>
</feature>